<dbReference type="InterPro" id="IPR007760">
    <property type="entry name" value="Mn_catalase"/>
</dbReference>
<evidence type="ECO:0000256" key="1">
    <source>
        <dbReference type="ARBA" id="ARBA00007644"/>
    </source>
</evidence>
<dbReference type="Pfam" id="PF05067">
    <property type="entry name" value="Mn_catalase"/>
    <property type="match status" value="1"/>
</dbReference>
<feature type="region of interest" description="Disordered" evidence="2">
    <location>
        <begin position="280"/>
        <end position="320"/>
    </location>
</feature>
<feature type="compositionally biased region" description="Basic residues" evidence="2">
    <location>
        <begin position="309"/>
        <end position="320"/>
    </location>
</feature>
<dbReference type="InterPro" id="IPR012347">
    <property type="entry name" value="Ferritin-like"/>
</dbReference>
<reference evidence="3 4" key="1">
    <citation type="submission" date="2021-03" db="EMBL/GenBank/DDBJ databases">
        <title>Sequencing the genomes of 1000 actinobacteria strains.</title>
        <authorList>
            <person name="Klenk H.-P."/>
        </authorList>
    </citation>
    <scope>NUCLEOTIDE SEQUENCE [LARGE SCALE GENOMIC DNA]</scope>
    <source>
        <strain evidence="3 4">DSM 45256</strain>
    </source>
</reference>
<sequence>MYTHTQRLQYQAAPDRSDPVYAAKLQELIGGQYGEITVMMQYLFQGWNCRLPGKYKDMLHDIGTEEIGHVEMLATMVARLMEGAPLDSPGHDEVSDPTVAAVIGGMDVQSAIVAGAGGRAVDSRGNLWNSGFITSSGNLMADFHSNANAEMQGRLQAARLYNMTDDPGVREMLAFLIARDHMHQNQWLAAIEQLKTDGIEDLPVPGAFPLERETAEVGYQFITFSDGEASTQGRWAGGAAPTAPGNSAPCPGPIRSTVCPVHRAATLDCSPPPPPTWSFPAPAWAPTRKPNASCSTPRSEVITHDRQRDHHAHSGRRPAR</sequence>
<evidence type="ECO:0000256" key="2">
    <source>
        <dbReference type="SAM" id="MobiDB-lite"/>
    </source>
</evidence>
<dbReference type="InterPro" id="IPR039377">
    <property type="entry name" value="Mn_catalase_dom"/>
</dbReference>
<dbReference type="EMBL" id="JAGINU010000001">
    <property type="protein sequence ID" value="MBP2366778.1"/>
    <property type="molecule type" value="Genomic_DNA"/>
</dbReference>
<accession>A0ABS4VS67</accession>
<dbReference type="Proteomes" id="UP001519295">
    <property type="component" value="Unassembled WGS sequence"/>
</dbReference>
<organism evidence="3 4">
    <name type="scientific">Pseudonocardia parietis</name>
    <dbReference type="NCBI Taxonomy" id="570936"/>
    <lineage>
        <taxon>Bacteria</taxon>
        <taxon>Bacillati</taxon>
        <taxon>Actinomycetota</taxon>
        <taxon>Actinomycetes</taxon>
        <taxon>Pseudonocardiales</taxon>
        <taxon>Pseudonocardiaceae</taxon>
        <taxon>Pseudonocardia</taxon>
    </lineage>
</organism>
<protein>
    <submittedName>
        <fullName evidence="3">Mn-containing catalase</fullName>
    </submittedName>
</protein>
<gene>
    <name evidence="3" type="ORF">JOF36_002474</name>
</gene>
<evidence type="ECO:0000313" key="4">
    <source>
        <dbReference type="Proteomes" id="UP001519295"/>
    </source>
</evidence>
<dbReference type="CDD" id="cd01051">
    <property type="entry name" value="Mn_catalase"/>
    <property type="match status" value="1"/>
</dbReference>
<name>A0ABS4VS67_9PSEU</name>
<keyword evidence="4" id="KW-1185">Reference proteome</keyword>
<evidence type="ECO:0000313" key="3">
    <source>
        <dbReference type="EMBL" id="MBP2366778.1"/>
    </source>
</evidence>
<comment type="caution">
    <text evidence="3">The sequence shown here is derived from an EMBL/GenBank/DDBJ whole genome shotgun (WGS) entry which is preliminary data.</text>
</comment>
<comment type="similarity">
    <text evidence="1">Belongs to the manganese catalase family.</text>
</comment>
<proteinExistence type="inferred from homology"/>
<dbReference type="SUPFAM" id="SSF47240">
    <property type="entry name" value="Ferritin-like"/>
    <property type="match status" value="1"/>
</dbReference>
<dbReference type="Gene3D" id="1.20.1260.10">
    <property type="match status" value="1"/>
</dbReference>
<dbReference type="InterPro" id="IPR009078">
    <property type="entry name" value="Ferritin-like_SF"/>
</dbReference>